<dbReference type="Gene3D" id="2.30.42.10">
    <property type="match status" value="1"/>
</dbReference>
<dbReference type="InterPro" id="IPR036034">
    <property type="entry name" value="PDZ_sf"/>
</dbReference>
<dbReference type="KEGG" id="lyk:FLP23_04480"/>
<dbReference type="PANTHER" id="PTHR43343">
    <property type="entry name" value="PEPTIDASE S12"/>
    <property type="match status" value="1"/>
</dbReference>
<feature type="domain" description="PDZ" evidence="5">
    <location>
        <begin position="237"/>
        <end position="304"/>
    </location>
</feature>
<dbReference type="EMBL" id="CP043504">
    <property type="protein sequence ID" value="QEO09333.1"/>
    <property type="molecule type" value="Genomic_DNA"/>
</dbReference>
<dbReference type="Pfam" id="PF13365">
    <property type="entry name" value="Trypsin_2"/>
    <property type="match status" value="1"/>
</dbReference>
<dbReference type="SUPFAM" id="SSF50494">
    <property type="entry name" value="Trypsin-like serine proteases"/>
    <property type="match status" value="1"/>
</dbReference>
<dbReference type="OrthoDB" id="9758917at2"/>
<dbReference type="SUPFAM" id="SSF50156">
    <property type="entry name" value="PDZ domain-like"/>
    <property type="match status" value="1"/>
</dbReference>
<evidence type="ECO:0000256" key="1">
    <source>
        <dbReference type="ARBA" id="ARBA00010541"/>
    </source>
</evidence>
<sequence length="529" mass="53883">MSASPTSRRRSYAGIAVAAFLATALTACFPGGGDSKSGGGVSYDGEDSAAVQSATIQFSGQGTFVEPDTIDPAEYRWSGSGFFITSDGIAVTNNHVVTGAGSLSVTIGGEGDSYPVRVLSTSECLDIAVVQVDVDKPVPYFDWAEGKISTGSDVYALGYPLGDPTFSMTKGAVVKSDYAFDTFDNVVAHGIQSDAAIRGGNSGGPLINEKGKVVGVNFYGNDNLATSNYAIGRDDVLPVLDDLKAGKSVLSLGLNLSALTTDDPYGLSGIWVQSVAEGSAADKAGIEPGDVLQKLGGVTLAGASSLSQFENTTEGTMKNYCQVLQTKGVDAPMGAVVYRPATDELLEGEINGSDPIEVTASGVLGGGGDGGNVSSGYTDIVSDDYRIAVTVPAEWNQVATTPGAGETLLQASSDLGSFGSLAAPGVELHSTDYQALGAPADVIATLDLGLTNLGCTPSSGQIDQDYADGQYSGLFSVYTSCPTGADAVVVVVDADNGDASGYLLILGTFGDYASSDPGVLKVLNTFTLS</sequence>
<dbReference type="InterPro" id="IPR001478">
    <property type="entry name" value="PDZ"/>
</dbReference>
<gene>
    <name evidence="6" type="ORF">FLP23_04480</name>
</gene>
<keyword evidence="7" id="KW-1185">Reference proteome</keyword>
<dbReference type="GO" id="GO:0006508">
    <property type="term" value="P:proteolysis"/>
    <property type="evidence" value="ECO:0007669"/>
    <property type="project" value="UniProtKB-KW"/>
</dbReference>
<feature type="chain" id="PRO_5039696408" evidence="4">
    <location>
        <begin position="28"/>
        <end position="529"/>
    </location>
</feature>
<dbReference type="InterPro" id="IPR051201">
    <property type="entry name" value="Chloro_Bact_Ser_Proteases"/>
</dbReference>
<proteinExistence type="inferred from homology"/>
<evidence type="ECO:0000259" key="5">
    <source>
        <dbReference type="PROSITE" id="PS50106"/>
    </source>
</evidence>
<protein>
    <submittedName>
        <fullName evidence="6">Serine protease</fullName>
    </submittedName>
</protein>
<dbReference type="InterPro" id="IPR009003">
    <property type="entry name" value="Peptidase_S1_PA"/>
</dbReference>
<reference evidence="6 7" key="1">
    <citation type="submission" date="2019-09" db="EMBL/GenBank/DDBJ databases">
        <title>Genome sequencing of strain KACC 19322.</title>
        <authorList>
            <person name="Heo J."/>
            <person name="Kim S.-J."/>
            <person name="Kim J.-S."/>
            <person name="Hong S.-B."/>
            <person name="Kwon S.-W."/>
        </authorList>
    </citation>
    <scope>NUCLEOTIDE SEQUENCE [LARGE SCALE GENOMIC DNA]</scope>
    <source>
        <strain evidence="6 7">KACC 19322</strain>
    </source>
</reference>
<dbReference type="PANTHER" id="PTHR43343:SF3">
    <property type="entry name" value="PROTEASE DO-LIKE 8, CHLOROPLASTIC"/>
    <property type="match status" value="1"/>
</dbReference>
<dbReference type="PRINTS" id="PR00834">
    <property type="entry name" value="PROTEASES2C"/>
</dbReference>
<comment type="similarity">
    <text evidence="1">Belongs to the peptidase S1C family.</text>
</comment>
<dbReference type="PROSITE" id="PS50106">
    <property type="entry name" value="PDZ"/>
    <property type="match status" value="1"/>
</dbReference>
<name>A0A5C1Y5L1_9MICO</name>
<keyword evidence="3" id="KW-0378">Hydrolase</keyword>
<keyword evidence="2 6" id="KW-0645">Protease</keyword>
<evidence type="ECO:0000256" key="2">
    <source>
        <dbReference type="ARBA" id="ARBA00022670"/>
    </source>
</evidence>
<dbReference type="InterPro" id="IPR043504">
    <property type="entry name" value="Peptidase_S1_PA_chymotrypsin"/>
</dbReference>
<evidence type="ECO:0000313" key="7">
    <source>
        <dbReference type="Proteomes" id="UP000322159"/>
    </source>
</evidence>
<dbReference type="GO" id="GO:0004252">
    <property type="term" value="F:serine-type endopeptidase activity"/>
    <property type="evidence" value="ECO:0007669"/>
    <property type="project" value="InterPro"/>
</dbReference>
<dbReference type="Pfam" id="PF00595">
    <property type="entry name" value="PDZ"/>
    <property type="match status" value="1"/>
</dbReference>
<feature type="signal peptide" evidence="4">
    <location>
        <begin position="1"/>
        <end position="27"/>
    </location>
</feature>
<evidence type="ECO:0000313" key="6">
    <source>
        <dbReference type="EMBL" id="QEO09333.1"/>
    </source>
</evidence>
<dbReference type="AlphaFoldDB" id="A0A5C1Y5L1"/>
<accession>A0A5C1Y5L1</accession>
<organism evidence="6 7">
    <name type="scientific">Protaetiibacter larvae</name>
    <dbReference type="NCBI Taxonomy" id="2592654"/>
    <lineage>
        <taxon>Bacteria</taxon>
        <taxon>Bacillati</taxon>
        <taxon>Actinomycetota</taxon>
        <taxon>Actinomycetes</taxon>
        <taxon>Micrococcales</taxon>
        <taxon>Microbacteriaceae</taxon>
        <taxon>Protaetiibacter</taxon>
    </lineage>
</organism>
<evidence type="ECO:0000256" key="3">
    <source>
        <dbReference type="ARBA" id="ARBA00022801"/>
    </source>
</evidence>
<dbReference type="Proteomes" id="UP000322159">
    <property type="component" value="Chromosome"/>
</dbReference>
<dbReference type="InterPro" id="IPR001940">
    <property type="entry name" value="Peptidase_S1C"/>
</dbReference>
<keyword evidence="4" id="KW-0732">Signal</keyword>
<dbReference type="Gene3D" id="2.40.10.10">
    <property type="entry name" value="Trypsin-like serine proteases"/>
    <property type="match status" value="2"/>
</dbReference>
<dbReference type="RefSeq" id="WP_149324757.1">
    <property type="nucleotide sequence ID" value="NZ_CP043504.1"/>
</dbReference>
<evidence type="ECO:0000256" key="4">
    <source>
        <dbReference type="SAM" id="SignalP"/>
    </source>
</evidence>